<dbReference type="eggNOG" id="COG0596">
    <property type="taxonomic scope" value="Bacteria"/>
</dbReference>
<dbReference type="GO" id="GO:0004806">
    <property type="term" value="F:triacylglycerol lipase activity"/>
    <property type="evidence" value="ECO:0007669"/>
    <property type="project" value="TreeGrafter"/>
</dbReference>
<dbReference type="PANTHER" id="PTHR43433">
    <property type="entry name" value="HYDROLASE, ALPHA/BETA FOLD FAMILY PROTEIN"/>
    <property type="match status" value="1"/>
</dbReference>
<dbReference type="KEGG" id="amd:AMED_1750"/>
<dbReference type="RefSeq" id="WP_013223645.1">
    <property type="nucleotide sequence ID" value="NC_014318.1"/>
</dbReference>
<feature type="domain" description="AB hydrolase-1" evidence="1">
    <location>
        <begin position="23"/>
        <end position="245"/>
    </location>
</feature>
<sequence length="265" mass="27824">MNVTSADGTSIFFEQRGDGPPVILVGGAFNDRTTTVGLAEVLAGDFTTIVYDRRGRGDSGDSAEYAVEREIEDIAALIAQAGGTASVFGHSSGAILALEAAAAGLPIERVVAYEPPYSTDEHQRADVVADVRARLAAGDRDGAVATFLKVAGTPEEMIEGMKQAPVWGWFTALAHTLPYDLTICGPEARPRTENLARIKVPTLVIGGGASDEALQSGARAAAAAVPGARHETLDGQDHGVLQFPETLKPLLTDFLKEASARPRMQ</sequence>
<keyword evidence="2" id="KW-0378">Hydrolase</keyword>
<dbReference type="InterPro" id="IPR050471">
    <property type="entry name" value="AB_hydrolase"/>
</dbReference>
<dbReference type="InterPro" id="IPR029058">
    <property type="entry name" value="AB_hydrolase_fold"/>
</dbReference>
<gene>
    <name evidence="2" type="ordered locus">AMED_1750</name>
</gene>
<dbReference type="OrthoDB" id="63519at2"/>
<dbReference type="Proteomes" id="UP000000328">
    <property type="component" value="Chromosome"/>
</dbReference>
<dbReference type="GO" id="GO:0046503">
    <property type="term" value="P:glycerolipid catabolic process"/>
    <property type="evidence" value="ECO:0007669"/>
    <property type="project" value="TreeGrafter"/>
</dbReference>
<evidence type="ECO:0000313" key="2">
    <source>
        <dbReference type="EMBL" id="ADJ43561.1"/>
    </source>
</evidence>
<dbReference type="HOGENOM" id="CLU_020336_43_3_11"/>
<accession>A0A0H3D229</accession>
<protein>
    <submittedName>
        <fullName evidence="2">Alpha/beta hydrolase</fullName>
    </submittedName>
</protein>
<dbReference type="AlphaFoldDB" id="A0A0H3D229"/>
<dbReference type="EMBL" id="CP002000">
    <property type="protein sequence ID" value="ADJ43561.1"/>
    <property type="molecule type" value="Genomic_DNA"/>
</dbReference>
<dbReference type="Pfam" id="PF12697">
    <property type="entry name" value="Abhydrolase_6"/>
    <property type="match status" value="1"/>
</dbReference>
<dbReference type="Gene3D" id="3.40.50.1820">
    <property type="entry name" value="alpha/beta hydrolase"/>
    <property type="match status" value="1"/>
</dbReference>
<dbReference type="PANTHER" id="PTHR43433:SF5">
    <property type="entry name" value="AB HYDROLASE-1 DOMAIN-CONTAINING PROTEIN"/>
    <property type="match status" value="1"/>
</dbReference>
<reference evidence="2 3" key="1">
    <citation type="journal article" date="2010" name="Cell Res.">
        <title>Complete genome sequence of the rifamycin SV-producing Amycolatopsis mediterranei U32 revealed its genetic characteristics in phylogeny and metabolism.</title>
        <authorList>
            <person name="Zhao W."/>
            <person name="Zhong Y."/>
            <person name="Yuan H."/>
            <person name="Wang J."/>
            <person name="Zheng H."/>
            <person name="Wang Y."/>
            <person name="Cen X."/>
            <person name="Xu F."/>
            <person name="Bai J."/>
            <person name="Han X."/>
            <person name="Lu G."/>
            <person name="Zhu Y."/>
            <person name="Shao Z."/>
            <person name="Yan H."/>
            <person name="Li C."/>
            <person name="Peng N."/>
            <person name="Zhang Z."/>
            <person name="Zhang Y."/>
            <person name="Lin W."/>
            <person name="Fan Y."/>
            <person name="Qin Z."/>
            <person name="Hu Y."/>
            <person name="Zhu B."/>
            <person name="Wang S."/>
            <person name="Ding X."/>
            <person name="Zhao G.P."/>
        </authorList>
    </citation>
    <scope>NUCLEOTIDE SEQUENCE [LARGE SCALE GENOMIC DNA]</scope>
    <source>
        <strain evidence="3">U-32</strain>
    </source>
</reference>
<evidence type="ECO:0000259" key="1">
    <source>
        <dbReference type="Pfam" id="PF12697"/>
    </source>
</evidence>
<organism evidence="2 3">
    <name type="scientific">Amycolatopsis mediterranei (strain U-32)</name>
    <dbReference type="NCBI Taxonomy" id="749927"/>
    <lineage>
        <taxon>Bacteria</taxon>
        <taxon>Bacillati</taxon>
        <taxon>Actinomycetota</taxon>
        <taxon>Actinomycetes</taxon>
        <taxon>Pseudonocardiales</taxon>
        <taxon>Pseudonocardiaceae</taxon>
        <taxon>Amycolatopsis</taxon>
    </lineage>
</organism>
<evidence type="ECO:0000313" key="3">
    <source>
        <dbReference type="Proteomes" id="UP000000328"/>
    </source>
</evidence>
<proteinExistence type="predicted"/>
<name>A0A0H3D229_AMYMU</name>
<dbReference type="GeneID" id="92869540"/>
<dbReference type="InterPro" id="IPR000073">
    <property type="entry name" value="AB_hydrolase_1"/>
</dbReference>
<dbReference type="SUPFAM" id="SSF53474">
    <property type="entry name" value="alpha/beta-Hydrolases"/>
    <property type="match status" value="1"/>
</dbReference>
<dbReference type="PATRIC" id="fig|749927.5.peg.1806"/>